<sequence>MKLGKSSDTSSDSEVYEISNELLDVFPEMESIWREVDLEIFWVFRCLADSIERKTTRRYSKKENVLYLDMNFSRDRFSSMSKDEQRFHLSREFYSHTRESLEKYAFPGIEVDRFMADLARLCVQIGWAEEERDLGS</sequence>
<dbReference type="EMBL" id="JBHTIH010000002">
    <property type="protein sequence ID" value="MFD0738591.1"/>
    <property type="molecule type" value="Genomic_DNA"/>
</dbReference>
<accession>A0ABW2YP49</accession>
<dbReference type="RefSeq" id="WP_386811504.1">
    <property type="nucleotide sequence ID" value="NZ_JBHTIH010000002.1"/>
</dbReference>
<evidence type="ECO:0008006" key="3">
    <source>
        <dbReference type="Google" id="ProtNLM"/>
    </source>
</evidence>
<keyword evidence="2" id="KW-1185">Reference proteome</keyword>
<dbReference type="Proteomes" id="UP001597090">
    <property type="component" value="Unassembled WGS sequence"/>
</dbReference>
<gene>
    <name evidence="1" type="ORF">ACFQZQ_04730</name>
</gene>
<evidence type="ECO:0000313" key="1">
    <source>
        <dbReference type="EMBL" id="MFD0738591.1"/>
    </source>
</evidence>
<name>A0ABW2YP49_9GAMM</name>
<proteinExistence type="predicted"/>
<evidence type="ECO:0000313" key="2">
    <source>
        <dbReference type="Proteomes" id="UP001597090"/>
    </source>
</evidence>
<organism evidence="1 2">
    <name type="scientific">Lysobacter koreensis</name>
    <dbReference type="NCBI Taxonomy" id="266122"/>
    <lineage>
        <taxon>Bacteria</taxon>
        <taxon>Pseudomonadati</taxon>
        <taxon>Pseudomonadota</taxon>
        <taxon>Gammaproteobacteria</taxon>
        <taxon>Lysobacterales</taxon>
        <taxon>Lysobacteraceae</taxon>
        <taxon>Lysobacter</taxon>
    </lineage>
</organism>
<protein>
    <recommendedName>
        <fullName evidence="3">Immunity protein 63 domain-containing protein</fullName>
    </recommendedName>
</protein>
<reference evidence="2" key="1">
    <citation type="journal article" date="2019" name="Int. J. Syst. Evol. Microbiol.">
        <title>The Global Catalogue of Microorganisms (GCM) 10K type strain sequencing project: providing services to taxonomists for standard genome sequencing and annotation.</title>
        <authorList>
            <consortium name="The Broad Institute Genomics Platform"/>
            <consortium name="The Broad Institute Genome Sequencing Center for Infectious Disease"/>
            <person name="Wu L."/>
            <person name="Ma J."/>
        </authorList>
    </citation>
    <scope>NUCLEOTIDE SEQUENCE [LARGE SCALE GENOMIC DNA]</scope>
    <source>
        <strain evidence="2">CCUG 55491</strain>
    </source>
</reference>
<comment type="caution">
    <text evidence="1">The sequence shown here is derived from an EMBL/GenBank/DDBJ whole genome shotgun (WGS) entry which is preliminary data.</text>
</comment>